<protein>
    <recommendedName>
        <fullName evidence="3">diguanylate cyclase</fullName>
        <ecNumber evidence="3">2.7.7.65</ecNumber>
    </recommendedName>
</protein>
<feature type="transmembrane region" description="Helical" evidence="10">
    <location>
        <begin position="259"/>
        <end position="280"/>
    </location>
</feature>
<feature type="domain" description="GGDEF" evidence="11">
    <location>
        <begin position="385"/>
        <end position="516"/>
    </location>
</feature>
<dbReference type="PROSITE" id="PS01287">
    <property type="entry name" value="RTC"/>
    <property type="match status" value="1"/>
</dbReference>
<comment type="caution">
    <text evidence="12">The sequence shown here is derived from an EMBL/GenBank/DDBJ whole genome shotgun (WGS) entry which is preliminary data.</text>
</comment>
<dbReference type="Gene3D" id="3.30.70.270">
    <property type="match status" value="1"/>
</dbReference>
<dbReference type="PANTHER" id="PTHR45138:SF9">
    <property type="entry name" value="DIGUANYLATE CYCLASE DGCM-RELATED"/>
    <property type="match status" value="1"/>
</dbReference>
<reference evidence="12 13" key="1">
    <citation type="submission" date="2018-06" db="EMBL/GenBank/DDBJ databases">
        <title>Freshwater and sediment microbial communities from various areas in North America, analyzing microbe dynamics in response to fracking.</title>
        <authorList>
            <person name="Lamendella R."/>
        </authorList>
    </citation>
    <scope>NUCLEOTIDE SEQUENCE [LARGE SCALE GENOMIC DNA]</scope>
    <source>
        <strain evidence="12 13">114J</strain>
    </source>
</reference>
<dbReference type="OrthoDB" id="9773156at2"/>
<comment type="subcellular location">
    <subcellularLocation>
        <location evidence="2">Cell membrane</location>
        <topology evidence="2">Multi-pass membrane protein</topology>
    </subcellularLocation>
</comment>
<dbReference type="EMBL" id="QNRO01000007">
    <property type="protein sequence ID" value="RBP30669.1"/>
    <property type="molecule type" value="Genomic_DNA"/>
</dbReference>
<evidence type="ECO:0000256" key="1">
    <source>
        <dbReference type="ARBA" id="ARBA00001946"/>
    </source>
</evidence>
<dbReference type="InterPro" id="IPR029787">
    <property type="entry name" value="Nucleotide_cyclase"/>
</dbReference>
<dbReference type="InterPro" id="IPR000160">
    <property type="entry name" value="GGDEF_dom"/>
</dbReference>
<feature type="transmembrane region" description="Helical" evidence="10">
    <location>
        <begin position="131"/>
        <end position="158"/>
    </location>
</feature>
<feature type="transmembrane region" description="Helical" evidence="10">
    <location>
        <begin position="98"/>
        <end position="119"/>
    </location>
</feature>
<evidence type="ECO:0000256" key="2">
    <source>
        <dbReference type="ARBA" id="ARBA00004651"/>
    </source>
</evidence>
<feature type="transmembrane region" description="Helical" evidence="10">
    <location>
        <begin position="210"/>
        <end position="227"/>
    </location>
</feature>
<dbReference type="Pfam" id="PF00990">
    <property type="entry name" value="GGDEF"/>
    <property type="match status" value="1"/>
</dbReference>
<evidence type="ECO:0000256" key="5">
    <source>
        <dbReference type="ARBA" id="ARBA00022692"/>
    </source>
</evidence>
<feature type="transmembrane region" description="Helical" evidence="10">
    <location>
        <begin position="233"/>
        <end position="252"/>
    </location>
</feature>
<feature type="transmembrane region" description="Helical" evidence="10">
    <location>
        <begin position="44"/>
        <end position="65"/>
    </location>
</feature>
<dbReference type="NCBIfam" id="TIGR00254">
    <property type="entry name" value="GGDEF"/>
    <property type="match status" value="1"/>
</dbReference>
<feature type="transmembrane region" description="Helical" evidence="10">
    <location>
        <begin position="20"/>
        <end position="38"/>
    </location>
</feature>
<dbReference type="PANTHER" id="PTHR45138">
    <property type="entry name" value="REGULATORY COMPONENTS OF SENSORY TRANSDUCTION SYSTEM"/>
    <property type="match status" value="1"/>
</dbReference>
<evidence type="ECO:0000256" key="3">
    <source>
        <dbReference type="ARBA" id="ARBA00012528"/>
    </source>
</evidence>
<organism evidence="12 13">
    <name type="scientific">Marinobacter pelagius</name>
    <dbReference type="NCBI Taxonomy" id="379482"/>
    <lineage>
        <taxon>Bacteria</taxon>
        <taxon>Pseudomonadati</taxon>
        <taxon>Pseudomonadota</taxon>
        <taxon>Gammaproteobacteria</taxon>
        <taxon>Pseudomonadales</taxon>
        <taxon>Marinobacteraceae</taxon>
        <taxon>Marinobacter</taxon>
    </lineage>
</organism>
<dbReference type="GO" id="GO:0005886">
    <property type="term" value="C:plasma membrane"/>
    <property type="evidence" value="ECO:0007669"/>
    <property type="project" value="UniProtKB-SubCell"/>
</dbReference>
<evidence type="ECO:0000259" key="11">
    <source>
        <dbReference type="PROSITE" id="PS50887"/>
    </source>
</evidence>
<dbReference type="EC" id="2.7.7.65" evidence="3"/>
<evidence type="ECO:0000256" key="9">
    <source>
        <dbReference type="SAM" id="Coils"/>
    </source>
</evidence>
<keyword evidence="5 10" id="KW-0812">Transmembrane</keyword>
<dbReference type="PROSITE" id="PS50887">
    <property type="entry name" value="GGDEF"/>
    <property type="match status" value="1"/>
</dbReference>
<comment type="cofactor">
    <cofactor evidence="1">
        <name>Mg(2+)</name>
        <dbReference type="ChEBI" id="CHEBI:18420"/>
    </cofactor>
</comment>
<proteinExistence type="predicted"/>
<dbReference type="InterPro" id="IPR020719">
    <property type="entry name" value="RNA3'_term_phos_cycl-like_CS"/>
</dbReference>
<gene>
    <name evidence="12" type="ORF">DET50_10784</name>
</gene>
<dbReference type="AlphaFoldDB" id="A0A366GSW8"/>
<feature type="transmembrane region" description="Helical" evidence="10">
    <location>
        <begin position="72"/>
        <end position="92"/>
    </location>
</feature>
<keyword evidence="6 10" id="KW-1133">Transmembrane helix</keyword>
<comment type="catalytic activity">
    <reaction evidence="8">
        <text>2 GTP = 3',3'-c-di-GMP + 2 diphosphate</text>
        <dbReference type="Rhea" id="RHEA:24898"/>
        <dbReference type="ChEBI" id="CHEBI:33019"/>
        <dbReference type="ChEBI" id="CHEBI:37565"/>
        <dbReference type="ChEBI" id="CHEBI:58805"/>
        <dbReference type="EC" id="2.7.7.65"/>
    </reaction>
</comment>
<dbReference type="InterPro" id="IPR007895">
    <property type="entry name" value="MASE1"/>
</dbReference>
<feature type="transmembrane region" description="Helical" evidence="10">
    <location>
        <begin position="292"/>
        <end position="310"/>
    </location>
</feature>
<dbReference type="SUPFAM" id="SSF55073">
    <property type="entry name" value="Nucleotide cyclase"/>
    <property type="match status" value="1"/>
</dbReference>
<dbReference type="GO" id="GO:0052621">
    <property type="term" value="F:diguanylate cyclase activity"/>
    <property type="evidence" value="ECO:0007669"/>
    <property type="project" value="UniProtKB-EC"/>
</dbReference>
<feature type="coiled-coil region" evidence="9">
    <location>
        <begin position="312"/>
        <end position="343"/>
    </location>
</feature>
<evidence type="ECO:0000256" key="7">
    <source>
        <dbReference type="ARBA" id="ARBA00023136"/>
    </source>
</evidence>
<name>A0A366GSW8_9GAMM</name>
<feature type="transmembrane region" description="Helical" evidence="10">
    <location>
        <begin position="170"/>
        <end position="190"/>
    </location>
</feature>
<evidence type="ECO:0000256" key="10">
    <source>
        <dbReference type="SAM" id="Phobius"/>
    </source>
</evidence>
<dbReference type="Pfam" id="PF05231">
    <property type="entry name" value="MASE1"/>
    <property type="match status" value="1"/>
</dbReference>
<keyword evidence="9" id="KW-0175">Coiled coil</keyword>
<dbReference type="InterPro" id="IPR043128">
    <property type="entry name" value="Rev_trsase/Diguanyl_cyclase"/>
</dbReference>
<keyword evidence="7 10" id="KW-0472">Membrane</keyword>
<dbReference type="SMART" id="SM00267">
    <property type="entry name" value="GGDEF"/>
    <property type="match status" value="1"/>
</dbReference>
<dbReference type="CDD" id="cd01949">
    <property type="entry name" value="GGDEF"/>
    <property type="match status" value="1"/>
</dbReference>
<dbReference type="FunFam" id="3.30.70.270:FF:000001">
    <property type="entry name" value="Diguanylate cyclase domain protein"/>
    <property type="match status" value="1"/>
</dbReference>
<keyword evidence="4" id="KW-1003">Cell membrane</keyword>
<dbReference type="InterPro" id="IPR050469">
    <property type="entry name" value="Diguanylate_Cyclase"/>
</dbReference>
<evidence type="ECO:0000256" key="8">
    <source>
        <dbReference type="ARBA" id="ARBA00034247"/>
    </source>
</evidence>
<dbReference type="Proteomes" id="UP000252995">
    <property type="component" value="Unassembled WGS sequence"/>
</dbReference>
<sequence>MGRFYPCTRTVTEKMTLYSLCRVSVFPLLIGLLYYSGAYVGVHFAALESGIVVLWPPNAVLLAALLSRPPRYWWPLLVAVLCAEVLADVPVFTVTQALLFGAINITECLLAASLIRYFLNREMDWYEPKDLSVFLFTVFFIASPVAALGGASVYYFLLTNDTSFLTFWRLWWIGDATGLIILTPFLHMLFSARFRRQSANGRWPQRLELAVAWIVSLMACFLVFAGNLHSEDYLALTPIVVVVAPVWVAIRFGPLAGSCLATAVALYVAFTTAAGAGPFIRESESHSALLTQEFTVLFTVMVLYIAAFVHQNRRKSNELREALSEVRQLNQALEERVRLRTEELYEANQRLQSLALTDELTGIANRRKMKLLGEDEVKRSERSQRAFSVILLDIDYFKGVNDQYGHAVGDRCLQEFVRAIASSLRSVDRFGRWGGEEFMVIVPDSDHVDLAHLCEKLLGCVRGVAVPIDDHHITLTASVGVAEWDGASFDKLVSEADDALYTAKAQGRDRAELKRRGLLPTGGGTLV</sequence>
<evidence type="ECO:0000313" key="12">
    <source>
        <dbReference type="EMBL" id="RBP30669.1"/>
    </source>
</evidence>
<evidence type="ECO:0000256" key="4">
    <source>
        <dbReference type="ARBA" id="ARBA00022475"/>
    </source>
</evidence>
<accession>A0A366GSW8</accession>
<evidence type="ECO:0000256" key="6">
    <source>
        <dbReference type="ARBA" id="ARBA00022989"/>
    </source>
</evidence>
<evidence type="ECO:0000313" key="13">
    <source>
        <dbReference type="Proteomes" id="UP000252995"/>
    </source>
</evidence>